<evidence type="ECO:0008006" key="2">
    <source>
        <dbReference type="Google" id="ProtNLM"/>
    </source>
</evidence>
<dbReference type="Gene3D" id="3.10.450.620">
    <property type="entry name" value="JHP933, nucleotidyltransferase-like core domain"/>
    <property type="match status" value="1"/>
</dbReference>
<gene>
    <name evidence="1" type="ORF">S01H4_02081</name>
</gene>
<dbReference type="Pfam" id="PF08843">
    <property type="entry name" value="AbiEii"/>
    <property type="match status" value="1"/>
</dbReference>
<evidence type="ECO:0000313" key="1">
    <source>
        <dbReference type="EMBL" id="GAG72236.1"/>
    </source>
</evidence>
<accession>X1BJI5</accession>
<dbReference type="AlphaFoldDB" id="X1BJI5"/>
<dbReference type="EMBL" id="BART01000429">
    <property type="protein sequence ID" value="GAG72236.1"/>
    <property type="molecule type" value="Genomic_DNA"/>
</dbReference>
<comment type="caution">
    <text evidence="1">The sequence shown here is derived from an EMBL/GenBank/DDBJ whole genome shotgun (WGS) entry which is preliminary data.</text>
</comment>
<sequence>MIHENKDEFIKALGRASRKKGFLLPPIEKDYYLTLILSRIYELSENLVFKGGTCLNKVYYVYYRLSEDLDFSMILPQYEATRGQRRKCIQPVKDKIEKFIEQFGMRLDDAGNPGHNESKQYVFFFVYQSALREVESKIKLEIGLRFNPFDTIKKRPVQHVFLHPFTGDPLFDGGQINCLSLNELIAEKLRASATRKIIAPRDFYDIDFVLRNKFDLTDKEVITLFKKKLQEDDADTDLGKYRKNLGRSDEEIKDMNSRIETELFDVLAPEERKNFNLNTALRRINKAMEAIG</sequence>
<organism evidence="1">
    <name type="scientific">marine sediment metagenome</name>
    <dbReference type="NCBI Taxonomy" id="412755"/>
    <lineage>
        <taxon>unclassified sequences</taxon>
        <taxon>metagenomes</taxon>
        <taxon>ecological metagenomes</taxon>
    </lineage>
</organism>
<reference evidence="1" key="1">
    <citation type="journal article" date="2014" name="Front. Microbiol.">
        <title>High frequency of phylogenetically diverse reductive dehalogenase-homologous genes in deep subseafloor sedimentary metagenomes.</title>
        <authorList>
            <person name="Kawai M."/>
            <person name="Futagami T."/>
            <person name="Toyoda A."/>
            <person name="Takaki Y."/>
            <person name="Nishi S."/>
            <person name="Hori S."/>
            <person name="Arai W."/>
            <person name="Tsubouchi T."/>
            <person name="Morono Y."/>
            <person name="Uchiyama I."/>
            <person name="Ito T."/>
            <person name="Fujiyama A."/>
            <person name="Inagaki F."/>
            <person name="Takami H."/>
        </authorList>
    </citation>
    <scope>NUCLEOTIDE SEQUENCE</scope>
    <source>
        <strain evidence="1">Expedition CK06-06</strain>
    </source>
</reference>
<proteinExistence type="predicted"/>
<dbReference type="InterPro" id="IPR014942">
    <property type="entry name" value="AbiEii"/>
</dbReference>
<protein>
    <recommendedName>
        <fullName evidence="2">Nucleotidyl transferase AbiEii/AbiGii toxin family protein</fullName>
    </recommendedName>
</protein>
<name>X1BJI5_9ZZZZ</name>